<accession>A0AAD4D6A8</accession>
<keyword evidence="3" id="KW-1185">Reference proteome</keyword>
<protein>
    <submittedName>
        <fullName evidence="2">Uncharacterized protein</fullName>
    </submittedName>
</protein>
<proteinExistence type="predicted"/>
<dbReference type="EMBL" id="JAAAIL010001446">
    <property type="protein sequence ID" value="KAG0269196.1"/>
    <property type="molecule type" value="Genomic_DNA"/>
</dbReference>
<organism evidence="2 3">
    <name type="scientific">Linnemannia exigua</name>
    <dbReference type="NCBI Taxonomy" id="604196"/>
    <lineage>
        <taxon>Eukaryota</taxon>
        <taxon>Fungi</taxon>
        <taxon>Fungi incertae sedis</taxon>
        <taxon>Mucoromycota</taxon>
        <taxon>Mortierellomycotina</taxon>
        <taxon>Mortierellomycetes</taxon>
        <taxon>Mortierellales</taxon>
        <taxon>Mortierellaceae</taxon>
        <taxon>Linnemannia</taxon>
    </lineage>
</organism>
<comment type="caution">
    <text evidence="2">The sequence shown here is derived from an EMBL/GenBank/DDBJ whole genome shotgun (WGS) entry which is preliminary data.</text>
</comment>
<dbReference type="Proteomes" id="UP001194580">
    <property type="component" value="Unassembled WGS sequence"/>
</dbReference>
<feature type="non-terminal residue" evidence="2">
    <location>
        <position position="102"/>
    </location>
</feature>
<evidence type="ECO:0000256" key="1">
    <source>
        <dbReference type="SAM" id="MobiDB-lite"/>
    </source>
</evidence>
<evidence type="ECO:0000313" key="3">
    <source>
        <dbReference type="Proteomes" id="UP001194580"/>
    </source>
</evidence>
<name>A0AAD4D6A8_9FUNG</name>
<feature type="region of interest" description="Disordered" evidence="1">
    <location>
        <begin position="21"/>
        <end position="50"/>
    </location>
</feature>
<evidence type="ECO:0000313" key="2">
    <source>
        <dbReference type="EMBL" id="KAG0269196.1"/>
    </source>
</evidence>
<sequence>MTCFKNTLCVPLQYLCNSAASSTCSSNNSNSTVNDTLSDDSNGGDSSGDNYSNVPILCQNQLCNPQNFPPYPYQGSGRIDRSYCLEGTFYSLYNGNGSDNGN</sequence>
<dbReference type="AlphaFoldDB" id="A0AAD4D6A8"/>
<gene>
    <name evidence="2" type="ORF">BGZ95_002153</name>
</gene>
<reference evidence="2" key="1">
    <citation type="journal article" date="2020" name="Fungal Divers.">
        <title>Resolving the Mortierellaceae phylogeny through synthesis of multi-gene phylogenetics and phylogenomics.</title>
        <authorList>
            <person name="Vandepol N."/>
            <person name="Liber J."/>
            <person name="Desiro A."/>
            <person name="Na H."/>
            <person name="Kennedy M."/>
            <person name="Barry K."/>
            <person name="Grigoriev I.V."/>
            <person name="Miller A.N."/>
            <person name="O'Donnell K."/>
            <person name="Stajich J.E."/>
            <person name="Bonito G."/>
        </authorList>
    </citation>
    <scope>NUCLEOTIDE SEQUENCE</scope>
    <source>
        <strain evidence="2">NRRL 28262</strain>
    </source>
</reference>